<keyword evidence="3" id="KW-0393">Immunoglobulin domain</keyword>
<dbReference type="InterPro" id="IPR013783">
    <property type="entry name" value="Ig-like_fold"/>
</dbReference>
<feature type="domain" description="Ig-like" evidence="5">
    <location>
        <begin position="37"/>
        <end position="150"/>
    </location>
</feature>
<feature type="domain" description="Ig-like" evidence="5">
    <location>
        <begin position="158"/>
        <end position="246"/>
    </location>
</feature>
<keyword evidence="1" id="KW-1015">Disulfide bond</keyword>
<dbReference type="AlphaFoldDB" id="A0A8C2DW07"/>
<dbReference type="Pfam" id="PF07686">
    <property type="entry name" value="V-set"/>
    <property type="match status" value="1"/>
</dbReference>
<dbReference type="PROSITE" id="PS00290">
    <property type="entry name" value="IG_MHC"/>
    <property type="match status" value="1"/>
</dbReference>
<protein>
    <recommendedName>
        <fullName evidence="5">Ig-like domain-containing protein</fullName>
    </recommendedName>
</protein>
<evidence type="ECO:0000259" key="5">
    <source>
        <dbReference type="PROSITE" id="PS50835"/>
    </source>
</evidence>
<keyword evidence="2" id="KW-0325">Glycoprotein</keyword>
<accession>A0A8C2DW07</accession>
<dbReference type="PANTHER" id="PTHR19971">
    <property type="entry name" value="SIGNAL-REGULATORY PROTEIN BETA"/>
    <property type="match status" value="1"/>
</dbReference>
<evidence type="ECO:0000256" key="1">
    <source>
        <dbReference type="ARBA" id="ARBA00023157"/>
    </source>
</evidence>
<organism evidence="6 7">
    <name type="scientific">Cyprinus carpio</name>
    <name type="common">Common carp</name>
    <dbReference type="NCBI Taxonomy" id="7962"/>
    <lineage>
        <taxon>Eukaryota</taxon>
        <taxon>Metazoa</taxon>
        <taxon>Chordata</taxon>
        <taxon>Craniata</taxon>
        <taxon>Vertebrata</taxon>
        <taxon>Euteleostomi</taxon>
        <taxon>Actinopterygii</taxon>
        <taxon>Neopterygii</taxon>
        <taxon>Teleostei</taxon>
        <taxon>Ostariophysi</taxon>
        <taxon>Cypriniformes</taxon>
        <taxon>Cyprinidae</taxon>
        <taxon>Cyprininae</taxon>
        <taxon>Cyprinus</taxon>
    </lineage>
</organism>
<dbReference type="Pfam" id="PF07654">
    <property type="entry name" value="C1-set"/>
    <property type="match status" value="1"/>
</dbReference>
<dbReference type="InterPro" id="IPR036179">
    <property type="entry name" value="Ig-like_dom_sf"/>
</dbReference>
<dbReference type="SMART" id="SM00409">
    <property type="entry name" value="IG"/>
    <property type="match status" value="1"/>
</dbReference>
<sequence length="329" mass="37178">MFGLFGTPELHLPQISKILSKCNAVTTCAWMLLSLFPAVIAGHALFNCSSDQTVRRGMSVNISCNYKPSNDSESFIVELQSNSELCSVRKMKNSWTEQLCRNHCRFIWIQETAQMAFEVSNLQINDTGIYKCVVTRFIPPPSVILKEEITFVQVIAQPTVSVSHVRAMGGFPMMLCSSEGFYPSALDQMWIRNGEFQNASLTYSINKTNPDRSFTLHSYLNISDCVNYSCWVNHSSLSQPTILHMTECYRNGDENGWIILVTLALIILTILIITVVCERSRRAHHRSPVRMNDTPASDLYSHVEYEIYSVLGDHRPVPCSPVRVHSSPQ</sequence>
<proteinExistence type="predicted"/>
<dbReference type="PROSITE" id="PS50835">
    <property type="entry name" value="IG_LIKE"/>
    <property type="match status" value="2"/>
</dbReference>
<dbReference type="InterPro" id="IPR003597">
    <property type="entry name" value="Ig_C1-set"/>
</dbReference>
<evidence type="ECO:0000313" key="6">
    <source>
        <dbReference type="Ensembl" id="ENSCCRP00020032406.1"/>
    </source>
</evidence>
<dbReference type="InterPro" id="IPR013106">
    <property type="entry name" value="Ig_V-set"/>
</dbReference>
<name>A0A8C2DW07_CYPCA</name>
<dbReference type="InterPro" id="IPR003006">
    <property type="entry name" value="Ig/MHC_CS"/>
</dbReference>
<dbReference type="InterPro" id="IPR051755">
    <property type="entry name" value="Ig-like_CS_Receptor"/>
</dbReference>
<reference evidence="6" key="1">
    <citation type="submission" date="2025-08" db="UniProtKB">
        <authorList>
            <consortium name="Ensembl"/>
        </authorList>
    </citation>
    <scope>IDENTIFICATION</scope>
</reference>
<feature type="transmembrane region" description="Helical" evidence="4">
    <location>
        <begin position="257"/>
        <end position="277"/>
    </location>
</feature>
<evidence type="ECO:0000313" key="7">
    <source>
        <dbReference type="Proteomes" id="UP000694701"/>
    </source>
</evidence>
<dbReference type="Gene3D" id="2.60.40.10">
    <property type="entry name" value="Immunoglobulins"/>
    <property type="match status" value="2"/>
</dbReference>
<keyword evidence="4" id="KW-1133">Transmembrane helix</keyword>
<evidence type="ECO:0000256" key="2">
    <source>
        <dbReference type="ARBA" id="ARBA00023180"/>
    </source>
</evidence>
<keyword evidence="4" id="KW-0812">Transmembrane</keyword>
<dbReference type="InterPro" id="IPR007110">
    <property type="entry name" value="Ig-like_dom"/>
</dbReference>
<dbReference type="Ensembl" id="ENSCCRT00020035436.1">
    <property type="protein sequence ID" value="ENSCCRP00020032406.1"/>
    <property type="gene ID" value="ENSCCRG00020014635.1"/>
</dbReference>
<keyword evidence="4" id="KW-0472">Membrane</keyword>
<evidence type="ECO:0000256" key="3">
    <source>
        <dbReference type="ARBA" id="ARBA00023319"/>
    </source>
</evidence>
<dbReference type="Proteomes" id="UP000694701">
    <property type="component" value="Unplaced"/>
</dbReference>
<dbReference type="SUPFAM" id="SSF48726">
    <property type="entry name" value="Immunoglobulin"/>
    <property type="match status" value="2"/>
</dbReference>
<dbReference type="SMART" id="SM00407">
    <property type="entry name" value="IGc1"/>
    <property type="match status" value="1"/>
</dbReference>
<dbReference type="InterPro" id="IPR003599">
    <property type="entry name" value="Ig_sub"/>
</dbReference>
<evidence type="ECO:0000256" key="4">
    <source>
        <dbReference type="SAM" id="Phobius"/>
    </source>
</evidence>